<dbReference type="OrthoDB" id="5298483at2"/>
<gene>
    <name evidence="2" type="ORF">C8D93_101659</name>
</gene>
<comment type="caution">
    <text evidence="2">The sequence shown here is derived from an EMBL/GenBank/DDBJ whole genome shotgun (WGS) entry which is preliminary data.</text>
</comment>
<keyword evidence="1" id="KW-0812">Transmembrane</keyword>
<keyword evidence="1" id="KW-0472">Membrane</keyword>
<sequence>MDETGIRSVGVDRASAWIGEGWALFKRAPGLWIAILVIYFVIAIVAGLIPVVGSLAFSLFAPVFTYGFLAGARDLDAGQALKIEHLFAGFSSPRLGSLVVLGVLSLVVGVGLALVAGFGLAGAFAGAADGGGGLLTLLVMLVVLLVMLVLIAALFFATPLVGFAGTGPVDAVKLSFAATIRNWLPLLVWGLIGLVLTFVGSIPFGLGLLVVVPLLTASYWCVCRDVLGVS</sequence>
<organism evidence="2 3">
    <name type="scientific">Sinimarinibacterium flocculans</name>
    <dbReference type="NCBI Taxonomy" id="985250"/>
    <lineage>
        <taxon>Bacteria</taxon>
        <taxon>Pseudomonadati</taxon>
        <taxon>Pseudomonadota</taxon>
        <taxon>Gammaproteobacteria</taxon>
        <taxon>Nevskiales</taxon>
        <taxon>Nevskiaceae</taxon>
        <taxon>Sinimarinibacterium</taxon>
    </lineage>
</organism>
<feature type="transmembrane region" description="Helical" evidence="1">
    <location>
        <begin position="31"/>
        <end position="49"/>
    </location>
</feature>
<keyword evidence="1" id="KW-1133">Transmembrane helix</keyword>
<accession>A0A318EL88</accession>
<feature type="transmembrane region" description="Helical" evidence="1">
    <location>
        <begin position="134"/>
        <end position="165"/>
    </location>
</feature>
<dbReference type="NCBIfam" id="NF041043">
    <property type="entry name" value="BPSS1780_fam"/>
    <property type="match status" value="1"/>
</dbReference>
<name>A0A318EL88_9GAMM</name>
<dbReference type="RefSeq" id="WP_110263708.1">
    <property type="nucleotide sequence ID" value="NZ_CAKZQT010000007.1"/>
</dbReference>
<feature type="transmembrane region" description="Helical" evidence="1">
    <location>
        <begin position="95"/>
        <end position="128"/>
    </location>
</feature>
<dbReference type="InterPro" id="IPR047798">
    <property type="entry name" value="BPSS1780-like"/>
</dbReference>
<evidence type="ECO:0000256" key="1">
    <source>
        <dbReference type="SAM" id="Phobius"/>
    </source>
</evidence>
<evidence type="ECO:0000313" key="2">
    <source>
        <dbReference type="EMBL" id="PXV71604.1"/>
    </source>
</evidence>
<dbReference type="EMBL" id="QICN01000001">
    <property type="protein sequence ID" value="PXV71604.1"/>
    <property type="molecule type" value="Genomic_DNA"/>
</dbReference>
<dbReference type="AlphaFoldDB" id="A0A318EL88"/>
<feature type="transmembrane region" description="Helical" evidence="1">
    <location>
        <begin position="186"/>
        <end position="210"/>
    </location>
</feature>
<reference evidence="2 3" key="1">
    <citation type="submission" date="2018-04" db="EMBL/GenBank/DDBJ databases">
        <title>Genomic Encyclopedia of Type Strains, Phase IV (KMG-IV): sequencing the most valuable type-strain genomes for metagenomic binning, comparative biology and taxonomic classification.</title>
        <authorList>
            <person name="Goeker M."/>
        </authorList>
    </citation>
    <scope>NUCLEOTIDE SEQUENCE [LARGE SCALE GENOMIC DNA]</scope>
    <source>
        <strain evidence="2 3">DSM 104150</strain>
    </source>
</reference>
<protein>
    <submittedName>
        <fullName evidence="2">Putative membrane protein</fullName>
    </submittedName>
</protein>
<dbReference type="Proteomes" id="UP000248330">
    <property type="component" value="Unassembled WGS sequence"/>
</dbReference>
<keyword evidence="3" id="KW-1185">Reference proteome</keyword>
<proteinExistence type="predicted"/>
<evidence type="ECO:0000313" key="3">
    <source>
        <dbReference type="Proteomes" id="UP000248330"/>
    </source>
</evidence>